<keyword evidence="5 8" id="KW-0812">Transmembrane</keyword>
<proteinExistence type="predicted"/>
<dbReference type="Pfam" id="PF13231">
    <property type="entry name" value="PMT_2"/>
    <property type="match status" value="1"/>
</dbReference>
<dbReference type="Proteomes" id="UP000230683">
    <property type="component" value="Unassembled WGS sequence"/>
</dbReference>
<feature type="transmembrane region" description="Helical" evidence="8">
    <location>
        <begin position="293"/>
        <end position="319"/>
    </location>
</feature>
<feature type="transmembrane region" description="Helical" evidence="8">
    <location>
        <begin position="381"/>
        <end position="400"/>
    </location>
</feature>
<feature type="transmembrane region" description="Helical" evidence="8">
    <location>
        <begin position="235"/>
        <end position="256"/>
    </location>
</feature>
<keyword evidence="4" id="KW-0808">Transferase</keyword>
<comment type="subcellular location">
    <subcellularLocation>
        <location evidence="1">Cell membrane</location>
        <topology evidence="1">Multi-pass membrane protein</topology>
    </subcellularLocation>
</comment>
<dbReference type="GO" id="GO:0009103">
    <property type="term" value="P:lipopolysaccharide biosynthetic process"/>
    <property type="evidence" value="ECO:0007669"/>
    <property type="project" value="UniProtKB-ARBA"/>
</dbReference>
<evidence type="ECO:0000256" key="1">
    <source>
        <dbReference type="ARBA" id="ARBA00004651"/>
    </source>
</evidence>
<feature type="transmembrane region" description="Helical" evidence="8">
    <location>
        <begin position="21"/>
        <end position="41"/>
    </location>
</feature>
<keyword evidence="7 8" id="KW-0472">Membrane</keyword>
<keyword evidence="6 8" id="KW-1133">Transmembrane helix</keyword>
<evidence type="ECO:0000256" key="6">
    <source>
        <dbReference type="ARBA" id="ARBA00022989"/>
    </source>
</evidence>
<sequence length="522" mass="60632">MIKNKKILNKMLTKIKKSPTEIYVFLLAFLYRLPTLGYDFINNDAFLWKDRSYQFGSAIESLDFAKTAVTYHPGVSLLWSQFIAIKFYSVLNLAFYKNTLSPHEEFFVNHFLQKFVLVIITSMLIALAFSLIKKFIGEKASIIAIVLILLEPFYLGLSRAIHTDVLLSLFMFISFLYFSLSFINKSSKKNLILSGIFLGLAMLTKSSGLFLIPFFGFVSILKYKELGFLKISRNLSIIFGFSLLTFFALWPAMWIIPMQSIQLYLFKGVQGIALDEGHGHIWFGKETLNPGLLFYPIVLISRYSLLFVSLFAFGTYNFIRKYKNILNPQKKFFIEMFVYIVLYFLMISVVSKKLDRYSLPIIFPMAIIGAYYLPTIFKKKTLAILFAFFIFSRAVILYGLHPNYLAYYSQAVGGMENGRSLIEPKWTIGDDKIAKFFNEKKDPEDIKVAIADFDYLRPFAKFEVLNIRNPQEAIRADYFVLPSYREERNDYYKSIYNLNKLNDEITISGVLYYEIYENKGKK</sequence>
<dbReference type="AlphaFoldDB" id="A0A2M7X3K7"/>
<feature type="transmembrane region" description="Helical" evidence="8">
    <location>
        <begin position="195"/>
        <end position="223"/>
    </location>
</feature>
<feature type="transmembrane region" description="Helical" evidence="8">
    <location>
        <begin position="165"/>
        <end position="183"/>
    </location>
</feature>
<dbReference type="GO" id="GO:0005886">
    <property type="term" value="C:plasma membrane"/>
    <property type="evidence" value="ECO:0007669"/>
    <property type="project" value="UniProtKB-SubCell"/>
</dbReference>
<protein>
    <recommendedName>
        <fullName evidence="9">Glycosyltransferase RgtA/B/C/D-like domain-containing protein</fullName>
    </recommendedName>
</protein>
<comment type="caution">
    <text evidence="10">The sequence shown here is derived from an EMBL/GenBank/DDBJ whole genome shotgun (WGS) entry which is preliminary data.</text>
</comment>
<evidence type="ECO:0000256" key="7">
    <source>
        <dbReference type="ARBA" id="ARBA00023136"/>
    </source>
</evidence>
<evidence type="ECO:0000259" key="9">
    <source>
        <dbReference type="Pfam" id="PF13231"/>
    </source>
</evidence>
<dbReference type="PANTHER" id="PTHR33908:SF11">
    <property type="entry name" value="MEMBRANE PROTEIN"/>
    <property type="match status" value="1"/>
</dbReference>
<keyword evidence="2" id="KW-1003">Cell membrane</keyword>
<feature type="transmembrane region" description="Helical" evidence="8">
    <location>
        <begin position="331"/>
        <end position="351"/>
    </location>
</feature>
<keyword evidence="3" id="KW-0328">Glycosyltransferase</keyword>
<organism evidence="10 11">
    <name type="scientific">candidate division WWE3 bacterium CG_4_9_14_3_um_filter_34_6</name>
    <dbReference type="NCBI Taxonomy" id="1975079"/>
    <lineage>
        <taxon>Bacteria</taxon>
        <taxon>Katanobacteria</taxon>
    </lineage>
</organism>
<feature type="domain" description="Glycosyltransferase RgtA/B/C/D-like" evidence="9">
    <location>
        <begin position="115"/>
        <end position="222"/>
    </location>
</feature>
<evidence type="ECO:0000256" key="2">
    <source>
        <dbReference type="ARBA" id="ARBA00022475"/>
    </source>
</evidence>
<dbReference type="GO" id="GO:0016763">
    <property type="term" value="F:pentosyltransferase activity"/>
    <property type="evidence" value="ECO:0007669"/>
    <property type="project" value="TreeGrafter"/>
</dbReference>
<dbReference type="PANTHER" id="PTHR33908">
    <property type="entry name" value="MANNOSYLTRANSFERASE YKCB-RELATED"/>
    <property type="match status" value="1"/>
</dbReference>
<evidence type="ECO:0000256" key="3">
    <source>
        <dbReference type="ARBA" id="ARBA00022676"/>
    </source>
</evidence>
<evidence type="ECO:0000313" key="11">
    <source>
        <dbReference type="Proteomes" id="UP000230683"/>
    </source>
</evidence>
<evidence type="ECO:0000256" key="4">
    <source>
        <dbReference type="ARBA" id="ARBA00022679"/>
    </source>
</evidence>
<reference evidence="11" key="1">
    <citation type="submission" date="2017-09" db="EMBL/GenBank/DDBJ databases">
        <title>Depth-based differentiation of microbial function through sediment-hosted aquifers and enrichment of novel symbionts in the deep terrestrial subsurface.</title>
        <authorList>
            <person name="Probst A.J."/>
            <person name="Ladd B."/>
            <person name="Jarett J.K."/>
            <person name="Geller-Mcgrath D.E."/>
            <person name="Sieber C.M.K."/>
            <person name="Emerson J.B."/>
            <person name="Anantharaman K."/>
            <person name="Thomas B.C."/>
            <person name="Malmstrom R."/>
            <person name="Stieglmeier M."/>
            <person name="Klingl A."/>
            <person name="Woyke T."/>
            <person name="Ryan C.M."/>
            <person name="Banfield J.F."/>
        </authorList>
    </citation>
    <scope>NUCLEOTIDE SEQUENCE [LARGE SCALE GENOMIC DNA]</scope>
</reference>
<evidence type="ECO:0000256" key="5">
    <source>
        <dbReference type="ARBA" id="ARBA00022692"/>
    </source>
</evidence>
<feature type="transmembrane region" description="Helical" evidence="8">
    <location>
        <begin position="77"/>
        <end position="95"/>
    </location>
</feature>
<evidence type="ECO:0000256" key="8">
    <source>
        <dbReference type="SAM" id="Phobius"/>
    </source>
</evidence>
<name>A0A2M7X3K7_UNCKA</name>
<feature type="transmembrane region" description="Helical" evidence="8">
    <location>
        <begin position="142"/>
        <end position="158"/>
    </location>
</feature>
<feature type="transmembrane region" description="Helical" evidence="8">
    <location>
        <begin position="357"/>
        <end position="374"/>
    </location>
</feature>
<dbReference type="InterPro" id="IPR050297">
    <property type="entry name" value="LipidA_mod_glycosyltrf_83"/>
</dbReference>
<dbReference type="EMBL" id="PFWY01000073">
    <property type="protein sequence ID" value="PJA40765.1"/>
    <property type="molecule type" value="Genomic_DNA"/>
</dbReference>
<accession>A0A2M7X3K7</accession>
<gene>
    <name evidence="10" type="ORF">CO178_01580</name>
</gene>
<feature type="transmembrane region" description="Helical" evidence="8">
    <location>
        <begin position="115"/>
        <end position="136"/>
    </location>
</feature>
<evidence type="ECO:0000313" key="10">
    <source>
        <dbReference type="EMBL" id="PJA40765.1"/>
    </source>
</evidence>
<dbReference type="InterPro" id="IPR038731">
    <property type="entry name" value="RgtA/B/C-like"/>
</dbReference>